<feature type="region of interest" description="Disordered" evidence="1">
    <location>
        <begin position="62"/>
        <end position="81"/>
    </location>
</feature>
<keyword evidence="3" id="KW-1185">Reference proteome</keyword>
<comment type="caution">
    <text evidence="2">The sequence shown here is derived from an EMBL/GenBank/DDBJ whole genome shotgun (WGS) entry which is preliminary data.</text>
</comment>
<gene>
    <name evidence="2" type="ORF">CDAR_73241</name>
</gene>
<evidence type="ECO:0000256" key="1">
    <source>
        <dbReference type="SAM" id="MobiDB-lite"/>
    </source>
</evidence>
<dbReference type="Proteomes" id="UP001054837">
    <property type="component" value="Unassembled WGS sequence"/>
</dbReference>
<sequence length="99" mass="11382">MCNASKIVDLIFSTACKIDEDDSLRRNVLLKLTLESLKSKQRRMRKRRHKLKLKNKKAFRQTKIDQSQLPKDGDSIGLDNFSSDIKSIAVSDKSEEKMA</sequence>
<dbReference type="AlphaFoldDB" id="A0AAV4VWN6"/>
<dbReference type="EMBL" id="BPLQ01013794">
    <property type="protein sequence ID" value="GIY74860.1"/>
    <property type="molecule type" value="Genomic_DNA"/>
</dbReference>
<name>A0AAV4VWN6_9ARAC</name>
<proteinExistence type="predicted"/>
<reference evidence="2 3" key="1">
    <citation type="submission" date="2021-06" db="EMBL/GenBank/DDBJ databases">
        <title>Caerostris darwini draft genome.</title>
        <authorList>
            <person name="Kono N."/>
            <person name="Arakawa K."/>
        </authorList>
    </citation>
    <scope>NUCLEOTIDE SEQUENCE [LARGE SCALE GENOMIC DNA]</scope>
</reference>
<organism evidence="2 3">
    <name type="scientific">Caerostris darwini</name>
    <dbReference type="NCBI Taxonomy" id="1538125"/>
    <lineage>
        <taxon>Eukaryota</taxon>
        <taxon>Metazoa</taxon>
        <taxon>Ecdysozoa</taxon>
        <taxon>Arthropoda</taxon>
        <taxon>Chelicerata</taxon>
        <taxon>Arachnida</taxon>
        <taxon>Araneae</taxon>
        <taxon>Araneomorphae</taxon>
        <taxon>Entelegynae</taxon>
        <taxon>Araneoidea</taxon>
        <taxon>Araneidae</taxon>
        <taxon>Caerostris</taxon>
    </lineage>
</organism>
<protein>
    <submittedName>
        <fullName evidence="2">Uncharacterized protein</fullName>
    </submittedName>
</protein>
<accession>A0AAV4VWN6</accession>
<evidence type="ECO:0000313" key="2">
    <source>
        <dbReference type="EMBL" id="GIY74860.1"/>
    </source>
</evidence>
<evidence type="ECO:0000313" key="3">
    <source>
        <dbReference type="Proteomes" id="UP001054837"/>
    </source>
</evidence>